<dbReference type="STRING" id="1798351.A2930_00435"/>
<keyword evidence="2" id="KW-0732">Signal</keyword>
<gene>
    <name evidence="4" type="ORF">A2930_00435</name>
</gene>
<protein>
    <recommendedName>
        <fullName evidence="3">Glycine zipper 2TM domain-containing protein</fullName>
    </recommendedName>
</protein>
<dbReference type="PROSITE" id="PS51257">
    <property type="entry name" value="PROKAR_LIPOPROTEIN"/>
    <property type="match status" value="1"/>
</dbReference>
<dbReference type="EMBL" id="MFID01000027">
    <property type="protein sequence ID" value="OGF80829.1"/>
    <property type="molecule type" value="Genomic_DNA"/>
</dbReference>
<feature type="signal peptide" evidence="2">
    <location>
        <begin position="1"/>
        <end position="22"/>
    </location>
</feature>
<comment type="caution">
    <text evidence="4">The sequence shown here is derived from an EMBL/GenBank/DDBJ whole genome shotgun (WGS) entry which is preliminary data.</text>
</comment>
<dbReference type="AlphaFoldDB" id="A0A1F5WYY3"/>
<sequence>MKKMRFFGMLILSVFLFSACVAGPLTTREKGAGIGAVGGAAIGGILSQSWWGALLGGVLGGVGGGIIGDQLQGKDHEIERQQEQLDKNQRELDKQRKELERLRN</sequence>
<evidence type="ECO:0000313" key="5">
    <source>
        <dbReference type="Proteomes" id="UP000178114"/>
    </source>
</evidence>
<feature type="region of interest" description="Disordered" evidence="1">
    <location>
        <begin position="83"/>
        <end position="104"/>
    </location>
</feature>
<dbReference type="InterPro" id="IPR008816">
    <property type="entry name" value="Gly_zipper_2TM_dom"/>
</dbReference>
<dbReference type="Proteomes" id="UP000178114">
    <property type="component" value="Unassembled WGS sequence"/>
</dbReference>
<organism evidence="4 5">
    <name type="scientific">Candidatus Giovannonibacteria bacterium RIFCSPLOWO2_01_FULL_45_34</name>
    <dbReference type="NCBI Taxonomy" id="1798351"/>
    <lineage>
        <taxon>Bacteria</taxon>
        <taxon>Candidatus Giovannoniibacteriota</taxon>
    </lineage>
</organism>
<evidence type="ECO:0000313" key="4">
    <source>
        <dbReference type="EMBL" id="OGF80829.1"/>
    </source>
</evidence>
<feature type="domain" description="Glycine zipper 2TM" evidence="3">
    <location>
        <begin position="31"/>
        <end position="71"/>
    </location>
</feature>
<proteinExistence type="predicted"/>
<feature type="chain" id="PRO_5009522227" description="Glycine zipper 2TM domain-containing protein" evidence="2">
    <location>
        <begin position="23"/>
        <end position="104"/>
    </location>
</feature>
<evidence type="ECO:0000256" key="2">
    <source>
        <dbReference type="SAM" id="SignalP"/>
    </source>
</evidence>
<accession>A0A1F5WYY3</accession>
<reference evidence="4 5" key="1">
    <citation type="journal article" date="2016" name="Nat. Commun.">
        <title>Thousands of microbial genomes shed light on interconnected biogeochemical processes in an aquifer system.</title>
        <authorList>
            <person name="Anantharaman K."/>
            <person name="Brown C.T."/>
            <person name="Hug L.A."/>
            <person name="Sharon I."/>
            <person name="Castelle C.J."/>
            <person name="Probst A.J."/>
            <person name="Thomas B.C."/>
            <person name="Singh A."/>
            <person name="Wilkins M.J."/>
            <person name="Karaoz U."/>
            <person name="Brodie E.L."/>
            <person name="Williams K.H."/>
            <person name="Hubbard S.S."/>
            <person name="Banfield J.F."/>
        </authorList>
    </citation>
    <scope>NUCLEOTIDE SEQUENCE [LARGE SCALE GENOMIC DNA]</scope>
</reference>
<name>A0A1F5WYY3_9BACT</name>
<evidence type="ECO:0000256" key="1">
    <source>
        <dbReference type="SAM" id="MobiDB-lite"/>
    </source>
</evidence>
<dbReference type="Pfam" id="PF05433">
    <property type="entry name" value="Rick_17kDa_Anti"/>
    <property type="match status" value="1"/>
</dbReference>
<evidence type="ECO:0000259" key="3">
    <source>
        <dbReference type="Pfam" id="PF05433"/>
    </source>
</evidence>